<evidence type="ECO:0000313" key="1">
    <source>
        <dbReference type="EMBL" id="VAW44486.1"/>
    </source>
</evidence>
<reference evidence="1" key="1">
    <citation type="submission" date="2018-06" db="EMBL/GenBank/DDBJ databases">
        <authorList>
            <person name="Zhirakovskaya E."/>
        </authorList>
    </citation>
    <scope>NUCLEOTIDE SEQUENCE</scope>
</reference>
<gene>
    <name evidence="1" type="ORF">MNBD_GAMMA04-2100</name>
</gene>
<organism evidence="1">
    <name type="scientific">hydrothermal vent metagenome</name>
    <dbReference type="NCBI Taxonomy" id="652676"/>
    <lineage>
        <taxon>unclassified sequences</taxon>
        <taxon>metagenomes</taxon>
        <taxon>ecological metagenomes</taxon>
    </lineage>
</organism>
<name>A0A3B0WJ33_9ZZZZ</name>
<dbReference type="EMBL" id="UOFB01000042">
    <property type="protein sequence ID" value="VAW44486.1"/>
    <property type="molecule type" value="Genomic_DNA"/>
</dbReference>
<sequence>MKHSHIDMYEALLKQSLLIPELVTKSAHKDNNFLEYLNQWLLDTEAIMKKFNISKCSEIAGLRSKIIATSYSAVPKISKKKQILSSATSIIYDAQSTVLSILEPIEHRLAEAKASIRQLLGVAYQANMIDPNMDFNQMIPFLWATFSNHKQLKGVTSNILVLIDRSDALRILAEEMDICMLEK</sequence>
<accession>A0A3B0WJ33</accession>
<proteinExistence type="predicted"/>
<dbReference type="AlphaFoldDB" id="A0A3B0WJ33"/>
<protein>
    <submittedName>
        <fullName evidence="1">Uncharacterized protein</fullName>
    </submittedName>
</protein>